<dbReference type="Proteomes" id="UP001175000">
    <property type="component" value="Unassembled WGS sequence"/>
</dbReference>
<protein>
    <submittedName>
        <fullName evidence="2">Uncharacterized protein</fullName>
    </submittedName>
</protein>
<evidence type="ECO:0000256" key="1">
    <source>
        <dbReference type="SAM" id="MobiDB-lite"/>
    </source>
</evidence>
<keyword evidence="3" id="KW-1185">Reference proteome</keyword>
<feature type="region of interest" description="Disordered" evidence="1">
    <location>
        <begin position="1"/>
        <end position="31"/>
    </location>
</feature>
<sequence length="130" mass="14755">MSPQHQWHSCPRLVSTQPSLPGTPADREDDQTTDTVLVYLGSAIIIIFQRVARKPKADRHGQTPRWAIRSIRSESPVFRLINQPPQCPENFSWQRPPVCTEIRRPKTDDWHPPPCEGNRPSAIAGLCLLT</sequence>
<name>A0AA39XCZ2_9PEZI</name>
<dbReference type="EMBL" id="JAULSU010000001">
    <property type="protein sequence ID" value="KAK0631668.1"/>
    <property type="molecule type" value="Genomic_DNA"/>
</dbReference>
<proteinExistence type="predicted"/>
<reference evidence="2" key="1">
    <citation type="submission" date="2023-06" db="EMBL/GenBank/DDBJ databases">
        <title>Genome-scale phylogeny and comparative genomics of the fungal order Sordariales.</title>
        <authorList>
            <consortium name="Lawrence Berkeley National Laboratory"/>
            <person name="Hensen N."/>
            <person name="Bonometti L."/>
            <person name="Westerberg I."/>
            <person name="Brannstrom I.O."/>
            <person name="Guillou S."/>
            <person name="Cros-Aarteil S."/>
            <person name="Calhoun S."/>
            <person name="Haridas S."/>
            <person name="Kuo A."/>
            <person name="Mondo S."/>
            <person name="Pangilinan J."/>
            <person name="Riley R."/>
            <person name="Labutti K."/>
            <person name="Andreopoulos B."/>
            <person name="Lipzen A."/>
            <person name="Chen C."/>
            <person name="Yanf M."/>
            <person name="Daum C."/>
            <person name="Ng V."/>
            <person name="Clum A."/>
            <person name="Steindorff A."/>
            <person name="Ohm R."/>
            <person name="Martin F."/>
            <person name="Silar P."/>
            <person name="Natvig D."/>
            <person name="Lalanne C."/>
            <person name="Gautier V."/>
            <person name="Ament-Velasquez S.L."/>
            <person name="Kruys A."/>
            <person name="Hutchinson M.I."/>
            <person name="Powell A.J."/>
            <person name="Barry K."/>
            <person name="Miller A.N."/>
            <person name="Grigoriev I.V."/>
            <person name="Debuchy R."/>
            <person name="Gladieux P."/>
            <person name="Thoren M.H."/>
            <person name="Johannesson H."/>
        </authorList>
    </citation>
    <scope>NUCLEOTIDE SEQUENCE</scope>
    <source>
        <strain evidence="2">CBS 606.72</strain>
    </source>
</reference>
<organism evidence="2 3">
    <name type="scientific">Immersiella caudata</name>
    <dbReference type="NCBI Taxonomy" id="314043"/>
    <lineage>
        <taxon>Eukaryota</taxon>
        <taxon>Fungi</taxon>
        <taxon>Dikarya</taxon>
        <taxon>Ascomycota</taxon>
        <taxon>Pezizomycotina</taxon>
        <taxon>Sordariomycetes</taxon>
        <taxon>Sordariomycetidae</taxon>
        <taxon>Sordariales</taxon>
        <taxon>Lasiosphaeriaceae</taxon>
        <taxon>Immersiella</taxon>
    </lineage>
</organism>
<evidence type="ECO:0000313" key="2">
    <source>
        <dbReference type="EMBL" id="KAK0631668.1"/>
    </source>
</evidence>
<comment type="caution">
    <text evidence="2">The sequence shown here is derived from an EMBL/GenBank/DDBJ whole genome shotgun (WGS) entry which is preliminary data.</text>
</comment>
<accession>A0AA39XCZ2</accession>
<dbReference type="AlphaFoldDB" id="A0AA39XCZ2"/>
<gene>
    <name evidence="2" type="ORF">B0T14DRAFT_7142</name>
</gene>
<evidence type="ECO:0000313" key="3">
    <source>
        <dbReference type="Proteomes" id="UP001175000"/>
    </source>
</evidence>